<name>A0A4R7JZ00_9GAMM</name>
<dbReference type="Gene3D" id="3.40.50.300">
    <property type="entry name" value="P-loop containing nucleotide triphosphate hydrolases"/>
    <property type="match status" value="1"/>
</dbReference>
<comment type="subcellular location">
    <subcellularLocation>
        <location evidence="1">Cell inner membrane</location>
        <topology evidence="1">Multi-pass membrane protein</topology>
    </subcellularLocation>
</comment>
<dbReference type="GO" id="GO:0004713">
    <property type="term" value="F:protein tyrosine kinase activity"/>
    <property type="evidence" value="ECO:0007669"/>
    <property type="project" value="UniProtKB-KW"/>
</dbReference>
<dbReference type="FunFam" id="3.40.50.300:FF:000527">
    <property type="entry name" value="Tyrosine-protein kinase etk"/>
    <property type="match status" value="1"/>
</dbReference>
<dbReference type="SUPFAM" id="SSF52540">
    <property type="entry name" value="P-loop containing nucleoside triphosphate hydrolases"/>
    <property type="match status" value="1"/>
</dbReference>
<feature type="coiled-coil region" evidence="14">
    <location>
        <begin position="274"/>
        <end position="387"/>
    </location>
</feature>
<gene>
    <name evidence="20" type="ORF">DES49_1272</name>
</gene>
<comment type="similarity">
    <text evidence="2">Belongs to the etk/wzc family.</text>
</comment>
<dbReference type="Pfam" id="PF13614">
    <property type="entry name" value="AAA_31"/>
    <property type="match status" value="1"/>
</dbReference>
<evidence type="ECO:0000256" key="7">
    <source>
        <dbReference type="ARBA" id="ARBA00022741"/>
    </source>
</evidence>
<comment type="caution">
    <text evidence="20">The sequence shown here is derived from an EMBL/GenBank/DDBJ whole genome shotgun (WGS) entry which is preliminary data.</text>
</comment>
<feature type="transmembrane region" description="Helical" evidence="16">
    <location>
        <begin position="444"/>
        <end position="467"/>
    </location>
</feature>
<keyword evidence="14" id="KW-0175">Coiled coil</keyword>
<reference evidence="20 21" key="1">
    <citation type="submission" date="2019-03" db="EMBL/GenBank/DDBJ databases">
        <title>Genomic Encyclopedia of Type Strains, Phase IV (KMG-IV): sequencing the most valuable type-strain genomes for metagenomic binning, comparative biology and taxonomic classification.</title>
        <authorList>
            <person name="Goeker M."/>
        </authorList>
    </citation>
    <scope>NUCLEOTIDE SEQUENCE [LARGE SCALE GENOMIC DNA]</scope>
    <source>
        <strain evidence="20 21">DSM 15505</strain>
    </source>
</reference>
<evidence type="ECO:0000256" key="11">
    <source>
        <dbReference type="ARBA" id="ARBA00023136"/>
    </source>
</evidence>
<dbReference type="GO" id="GO:0042802">
    <property type="term" value="F:identical protein binding"/>
    <property type="evidence" value="ECO:0007669"/>
    <property type="project" value="UniProtKB-ARBA"/>
</dbReference>
<dbReference type="Pfam" id="PF23607">
    <property type="entry name" value="WZC_N"/>
    <property type="match status" value="1"/>
</dbReference>
<feature type="domain" description="AAA" evidence="18">
    <location>
        <begin position="564"/>
        <end position="676"/>
    </location>
</feature>
<dbReference type="CDD" id="cd05387">
    <property type="entry name" value="BY-kinase"/>
    <property type="match status" value="1"/>
</dbReference>
<dbReference type="PANTHER" id="PTHR32309">
    <property type="entry name" value="TYROSINE-PROTEIN KINASE"/>
    <property type="match status" value="1"/>
</dbReference>
<keyword evidence="11 16" id="KW-0472">Membrane</keyword>
<proteinExistence type="inferred from homology"/>
<dbReference type="Pfam" id="PF02706">
    <property type="entry name" value="Wzz"/>
    <property type="match status" value="1"/>
</dbReference>
<dbReference type="GO" id="GO:0005886">
    <property type="term" value="C:plasma membrane"/>
    <property type="evidence" value="ECO:0007669"/>
    <property type="project" value="UniProtKB-SubCell"/>
</dbReference>
<keyword evidence="9" id="KW-0067">ATP-binding</keyword>
<dbReference type="RefSeq" id="WP_133735523.1">
    <property type="nucleotide sequence ID" value="NZ_SOAX01000002.1"/>
</dbReference>
<dbReference type="NCBIfam" id="TIGR01007">
    <property type="entry name" value="eps_fam"/>
    <property type="match status" value="1"/>
</dbReference>
<evidence type="ECO:0000259" key="17">
    <source>
        <dbReference type="Pfam" id="PF02706"/>
    </source>
</evidence>
<evidence type="ECO:0000256" key="4">
    <source>
        <dbReference type="ARBA" id="ARBA00022519"/>
    </source>
</evidence>
<dbReference type="InterPro" id="IPR032807">
    <property type="entry name" value="GNVR"/>
</dbReference>
<evidence type="ECO:0000256" key="2">
    <source>
        <dbReference type="ARBA" id="ARBA00008883"/>
    </source>
</evidence>
<accession>A0A4R7JZ00</accession>
<dbReference type="Proteomes" id="UP000295830">
    <property type="component" value="Unassembled WGS sequence"/>
</dbReference>
<protein>
    <submittedName>
        <fullName evidence="20">Tyrosine-protein kinase Etk/Wzc</fullName>
    </submittedName>
</protein>
<evidence type="ECO:0000256" key="5">
    <source>
        <dbReference type="ARBA" id="ARBA00022679"/>
    </source>
</evidence>
<evidence type="ECO:0000256" key="8">
    <source>
        <dbReference type="ARBA" id="ARBA00022777"/>
    </source>
</evidence>
<evidence type="ECO:0000256" key="12">
    <source>
        <dbReference type="ARBA" id="ARBA00023137"/>
    </source>
</evidence>
<sequence length="746" mass="82121">MSETNTIAPGKTGRQNDDEIDIGFLLGSLWDHKIFIAVLTLVFALAGLVYATLSTPIYQADALVQIEKKSGTIPGADMTEMLGGQEKDSETSTEIEILGSRMILGQVVDQTDLDIEIQPTTLPIIGDWLRRKGVTRPDFMEGHASVWGGETLAISELVASHESSTLKLSLESLGNGRYRLKDAQGNELGQGTVGEKLVVEEPWLELTVAELDAPAGATFTVIKKSRLAATNDLKSRLQIETQGKETGILNLTLQGPDRQELVKSLNATNQVFLSQNIARQAAEAEKSLEFLEEQVPKIREELNEAENRLNEYRLESDSIDLSAETRNALDKMVSIEASLNELELKESELARRYTENHPVYRALLEKKEQLMREKARLEERTDNLPETQQQVLRLSRNVEVNQEIYVQLRNRMQELRLVRAGTVGNVRILDDAVAQGQVAPRRNLIVAVAGVSGLLLAMVIILLRAALNRGVVSPEQLEELGLPVYATVPLSDSEKRGSGKRRSKPGGLRHDRRKKDGSAKSLLAFRNPADMSVEAIRGLRTSLHFAMMEGSSNRLVITGPSPTIGKSFLSTNLGAVCAQADQKVVVVDGDMRKGHVHEAFKQDAHGGLSEVLSGKLEFGQAVRTSEVENLSWVSRGSAPPNPSELLMQARFSEFLDYLSENFDLVIIDTPPILAVTDAAIIGKQCGTTLMVVRFGINTPKEIQIAEHRLATGGVTLKGTILNAMEKKAATSYGYYGYYYNYSYKSE</sequence>
<dbReference type="InterPro" id="IPR005702">
    <property type="entry name" value="Wzc-like_C"/>
</dbReference>
<evidence type="ECO:0000259" key="19">
    <source>
        <dbReference type="Pfam" id="PF13807"/>
    </source>
</evidence>
<dbReference type="AlphaFoldDB" id="A0A4R7JZ00"/>
<keyword evidence="21" id="KW-1185">Reference proteome</keyword>
<evidence type="ECO:0000256" key="15">
    <source>
        <dbReference type="SAM" id="MobiDB-lite"/>
    </source>
</evidence>
<evidence type="ECO:0000313" key="21">
    <source>
        <dbReference type="Proteomes" id="UP000295830"/>
    </source>
</evidence>
<evidence type="ECO:0000259" key="18">
    <source>
        <dbReference type="Pfam" id="PF13614"/>
    </source>
</evidence>
<organism evidence="20 21">
    <name type="scientific">Halospina denitrificans</name>
    <dbReference type="NCBI Taxonomy" id="332522"/>
    <lineage>
        <taxon>Bacteria</taxon>
        <taxon>Pseudomonadati</taxon>
        <taxon>Pseudomonadota</taxon>
        <taxon>Gammaproteobacteria</taxon>
        <taxon>Halospina</taxon>
    </lineage>
</organism>
<dbReference type="InterPro" id="IPR050445">
    <property type="entry name" value="Bact_polysacc_biosynth/exp"/>
</dbReference>
<dbReference type="EMBL" id="SOAX01000002">
    <property type="protein sequence ID" value="TDT43455.1"/>
    <property type="molecule type" value="Genomic_DNA"/>
</dbReference>
<feature type="transmembrane region" description="Helical" evidence="16">
    <location>
        <begin position="34"/>
        <end position="53"/>
    </location>
</feature>
<dbReference type="OrthoDB" id="9775724at2"/>
<keyword evidence="8 20" id="KW-0418">Kinase</keyword>
<keyword evidence="7" id="KW-0547">Nucleotide-binding</keyword>
<evidence type="ECO:0000256" key="14">
    <source>
        <dbReference type="SAM" id="Coils"/>
    </source>
</evidence>
<dbReference type="PANTHER" id="PTHR32309:SF32">
    <property type="entry name" value="TYROSINE-PROTEIN KINASE ETK-RELATED"/>
    <property type="match status" value="1"/>
</dbReference>
<evidence type="ECO:0000313" key="20">
    <source>
        <dbReference type="EMBL" id="TDT43455.1"/>
    </source>
</evidence>
<keyword evidence="10 16" id="KW-1133">Transmembrane helix</keyword>
<comment type="catalytic activity">
    <reaction evidence="13">
        <text>L-tyrosyl-[protein] + ATP = O-phospho-L-tyrosyl-[protein] + ADP + H(+)</text>
        <dbReference type="Rhea" id="RHEA:10596"/>
        <dbReference type="Rhea" id="RHEA-COMP:10136"/>
        <dbReference type="Rhea" id="RHEA-COMP:20101"/>
        <dbReference type="ChEBI" id="CHEBI:15378"/>
        <dbReference type="ChEBI" id="CHEBI:30616"/>
        <dbReference type="ChEBI" id="CHEBI:46858"/>
        <dbReference type="ChEBI" id="CHEBI:61978"/>
        <dbReference type="ChEBI" id="CHEBI:456216"/>
    </reaction>
</comment>
<dbReference type="InterPro" id="IPR027417">
    <property type="entry name" value="P-loop_NTPase"/>
</dbReference>
<feature type="region of interest" description="Disordered" evidence="15">
    <location>
        <begin position="491"/>
        <end position="521"/>
    </location>
</feature>
<keyword evidence="4" id="KW-0997">Cell inner membrane</keyword>
<dbReference type="InterPro" id="IPR025669">
    <property type="entry name" value="AAA_dom"/>
</dbReference>
<evidence type="ECO:0000256" key="13">
    <source>
        <dbReference type="ARBA" id="ARBA00053015"/>
    </source>
</evidence>
<dbReference type="GO" id="GO:0005524">
    <property type="term" value="F:ATP binding"/>
    <property type="evidence" value="ECO:0007669"/>
    <property type="project" value="UniProtKB-KW"/>
</dbReference>
<dbReference type="Pfam" id="PF13807">
    <property type="entry name" value="GNVR"/>
    <property type="match status" value="1"/>
</dbReference>
<feature type="domain" description="Tyrosine-protein kinase G-rich" evidence="19">
    <location>
        <begin position="386"/>
        <end position="466"/>
    </location>
</feature>
<keyword evidence="5" id="KW-0808">Transferase</keyword>
<evidence type="ECO:0000256" key="6">
    <source>
        <dbReference type="ARBA" id="ARBA00022692"/>
    </source>
</evidence>
<keyword evidence="12" id="KW-0829">Tyrosine-protein kinase</keyword>
<keyword evidence="6 16" id="KW-0812">Transmembrane</keyword>
<evidence type="ECO:0000256" key="3">
    <source>
        <dbReference type="ARBA" id="ARBA00022475"/>
    </source>
</evidence>
<dbReference type="InterPro" id="IPR003856">
    <property type="entry name" value="LPS_length_determ_N"/>
</dbReference>
<evidence type="ECO:0000256" key="1">
    <source>
        <dbReference type="ARBA" id="ARBA00004429"/>
    </source>
</evidence>
<evidence type="ECO:0000256" key="9">
    <source>
        <dbReference type="ARBA" id="ARBA00022840"/>
    </source>
</evidence>
<feature type="domain" description="Polysaccharide chain length determinant N-terminal" evidence="17">
    <location>
        <begin position="18"/>
        <end position="110"/>
    </location>
</feature>
<keyword evidence="3" id="KW-1003">Cell membrane</keyword>
<evidence type="ECO:0000256" key="16">
    <source>
        <dbReference type="SAM" id="Phobius"/>
    </source>
</evidence>
<evidence type="ECO:0000256" key="10">
    <source>
        <dbReference type="ARBA" id="ARBA00022989"/>
    </source>
</evidence>